<dbReference type="Gene3D" id="1.10.357.10">
    <property type="entry name" value="Tetracycline Repressor, domain 2"/>
    <property type="match status" value="2"/>
</dbReference>
<dbReference type="PANTHER" id="PTHR30055:SF234">
    <property type="entry name" value="HTH-TYPE TRANSCRIPTIONAL REGULATOR BETI"/>
    <property type="match status" value="1"/>
</dbReference>
<dbReference type="InterPro" id="IPR001647">
    <property type="entry name" value="HTH_TetR"/>
</dbReference>
<evidence type="ECO:0000256" key="3">
    <source>
        <dbReference type="ARBA" id="ARBA00023163"/>
    </source>
</evidence>
<dbReference type="InterPro" id="IPR023772">
    <property type="entry name" value="DNA-bd_HTH_TetR-type_CS"/>
</dbReference>
<evidence type="ECO:0000259" key="4">
    <source>
        <dbReference type="Pfam" id="PF00440"/>
    </source>
</evidence>
<dbReference type="GO" id="GO:0003700">
    <property type="term" value="F:DNA-binding transcription factor activity"/>
    <property type="evidence" value="ECO:0007669"/>
    <property type="project" value="TreeGrafter"/>
</dbReference>
<dbReference type="InterPro" id="IPR009057">
    <property type="entry name" value="Homeodomain-like_sf"/>
</dbReference>
<reference evidence="5" key="1">
    <citation type="submission" date="2020-05" db="EMBL/GenBank/DDBJ databases">
        <authorList>
            <person name="Chiriac C."/>
            <person name="Salcher M."/>
            <person name="Ghai R."/>
            <person name="Kavagutti S V."/>
        </authorList>
    </citation>
    <scope>NUCLEOTIDE SEQUENCE</scope>
</reference>
<dbReference type="PROSITE" id="PS01081">
    <property type="entry name" value="HTH_TETR_1"/>
    <property type="match status" value="1"/>
</dbReference>
<keyword evidence="1" id="KW-0805">Transcription regulation</keyword>
<dbReference type="SUPFAM" id="SSF46689">
    <property type="entry name" value="Homeodomain-like"/>
    <property type="match status" value="2"/>
</dbReference>
<evidence type="ECO:0000313" key="5">
    <source>
        <dbReference type="EMBL" id="CAB4758856.1"/>
    </source>
</evidence>
<proteinExistence type="predicted"/>
<feature type="domain" description="HTH tetR-type" evidence="4">
    <location>
        <begin position="247"/>
        <end position="287"/>
    </location>
</feature>
<evidence type="ECO:0000256" key="1">
    <source>
        <dbReference type="ARBA" id="ARBA00023015"/>
    </source>
</evidence>
<dbReference type="AlphaFoldDB" id="A0A6J6UGY8"/>
<name>A0A6J6UGY8_9ZZZZ</name>
<sequence length="391" mass="41008">MLSGTRRGGAARVLGQGAGVQARIDELPRRRRTAKAYANDEAIRTAAIAVMIDSGWDAMTFSEVARRARLTVGAVYGRAESKAELGADLWTSTLYPALSGRVTELTASISAGQAPQVATAMASWSRPSGALQAAVALSVAALFDEDLREVIGRDMSGLLDEHCGTDGSRTSASAAATALSIGAAFGRVLSADSGAKAVAPSRSAAQREIDMSLARGRGRALPRSPEVEFMRAPSTSDPHLDLLQMSALDVIGRVGYRRATVARICRLAQVSSGSMFARFDSKAELVVSAAASMLVSRQEQSRALKSVSKEAGPAVAQAMLLRAFLDPTAREQRALRLELSRVARHEPALQSIDVLGSAEQQSMLGLGLASSYSDHLADLPFAIALAAASKA</sequence>
<keyword evidence="3" id="KW-0804">Transcription</keyword>
<dbReference type="InterPro" id="IPR050109">
    <property type="entry name" value="HTH-type_TetR-like_transc_reg"/>
</dbReference>
<dbReference type="Pfam" id="PF00440">
    <property type="entry name" value="TetR_N"/>
    <property type="match status" value="2"/>
</dbReference>
<organism evidence="5">
    <name type="scientific">freshwater metagenome</name>
    <dbReference type="NCBI Taxonomy" id="449393"/>
    <lineage>
        <taxon>unclassified sequences</taxon>
        <taxon>metagenomes</taxon>
        <taxon>ecological metagenomes</taxon>
    </lineage>
</organism>
<gene>
    <name evidence="5" type="ORF">UFOPK2786_01718</name>
</gene>
<feature type="domain" description="HTH tetR-type" evidence="4">
    <location>
        <begin position="43"/>
        <end position="85"/>
    </location>
</feature>
<accession>A0A6J6UGY8</accession>
<dbReference type="PANTHER" id="PTHR30055">
    <property type="entry name" value="HTH-TYPE TRANSCRIPTIONAL REGULATOR RUTR"/>
    <property type="match status" value="1"/>
</dbReference>
<dbReference type="GO" id="GO:0000976">
    <property type="term" value="F:transcription cis-regulatory region binding"/>
    <property type="evidence" value="ECO:0007669"/>
    <property type="project" value="TreeGrafter"/>
</dbReference>
<dbReference type="EMBL" id="CAEZYW010000330">
    <property type="protein sequence ID" value="CAB4758856.1"/>
    <property type="molecule type" value="Genomic_DNA"/>
</dbReference>
<keyword evidence="2" id="KW-0238">DNA-binding</keyword>
<protein>
    <submittedName>
        <fullName evidence="5">Unannotated protein</fullName>
    </submittedName>
</protein>
<evidence type="ECO:0000256" key="2">
    <source>
        <dbReference type="ARBA" id="ARBA00023125"/>
    </source>
</evidence>